<dbReference type="InterPro" id="IPR002575">
    <property type="entry name" value="Aminoglycoside_PTrfase"/>
</dbReference>
<dbReference type="Gene3D" id="3.30.200.20">
    <property type="entry name" value="Phosphorylase Kinase, domain 1"/>
    <property type="match status" value="1"/>
</dbReference>
<keyword evidence="4 8" id="KW-0547">Nucleotide-binding</keyword>
<protein>
    <recommendedName>
        <fullName evidence="8 9">Homoserine kinase</fullName>
        <shortName evidence="8">HK</shortName>
        <shortName evidence="8">HSK</shortName>
        <ecNumber evidence="8 9">2.7.1.39</ecNumber>
    </recommendedName>
</protein>
<gene>
    <name evidence="8" type="primary">thrB</name>
    <name evidence="11" type="ORF">FEF65_01365</name>
</gene>
<evidence type="ECO:0000256" key="6">
    <source>
        <dbReference type="ARBA" id="ARBA00022840"/>
    </source>
</evidence>
<evidence type="ECO:0000256" key="2">
    <source>
        <dbReference type="ARBA" id="ARBA00022679"/>
    </source>
</evidence>
<evidence type="ECO:0000256" key="8">
    <source>
        <dbReference type="HAMAP-Rule" id="MF_00301"/>
    </source>
</evidence>
<feature type="domain" description="Aminoglycoside phosphotransferase" evidence="10">
    <location>
        <begin position="27"/>
        <end position="256"/>
    </location>
</feature>
<dbReference type="UniPathway" id="UPA00050">
    <property type="reaction ID" value="UER00064"/>
</dbReference>
<dbReference type="EC" id="2.7.1.39" evidence="8 9"/>
<dbReference type="Pfam" id="PF01636">
    <property type="entry name" value="APH"/>
    <property type="match status" value="1"/>
</dbReference>
<keyword evidence="3 8" id="KW-0791">Threonine biosynthesis</keyword>
<dbReference type="Proteomes" id="UP000306585">
    <property type="component" value="Unassembled WGS sequence"/>
</dbReference>
<dbReference type="EMBL" id="VBRY01000001">
    <property type="protein sequence ID" value="TLS69163.1"/>
    <property type="molecule type" value="Genomic_DNA"/>
</dbReference>
<dbReference type="PANTHER" id="PTHR21064:SF6">
    <property type="entry name" value="AMINOGLYCOSIDE PHOSPHOTRANSFERASE DOMAIN-CONTAINING PROTEIN"/>
    <property type="match status" value="1"/>
</dbReference>
<comment type="caution">
    <text evidence="11">The sequence shown here is derived from an EMBL/GenBank/DDBJ whole genome shotgun (WGS) entry which is preliminary data.</text>
</comment>
<dbReference type="Gene3D" id="3.90.1200.10">
    <property type="match status" value="1"/>
</dbReference>
<dbReference type="GO" id="GO:0005524">
    <property type="term" value="F:ATP binding"/>
    <property type="evidence" value="ECO:0007669"/>
    <property type="project" value="UniProtKB-KW"/>
</dbReference>
<sequence length="311" mass="34851">MSVYTELNSSDFTAILADYNLGQLHDFQGIAAGIENSNYFIITDSGRYVLTIFERMQAEELPYFMRLMKHLATNGLSCPDVMARHDGSLLFETNGKQGCIVSCLSGKTLDALNMAQLRSSGESLARLHLAGADFDEHRSNPTGPEWLAGKIAEVVEKTASIYGRDAAELLTDELTSQRALDWSSLPRGVIHGDLFVDNILFDGDQASGIIDFYYAHDAAFAMDIAITLNAQAVLLGDHDQQRMDAFLSGYEKLRPLQQQEREALPLLLRLGALRFWVSRLYDAIYPRGGAMTQTKDPEEYRRKLMFHRRKA</sequence>
<evidence type="ECO:0000313" key="12">
    <source>
        <dbReference type="Proteomes" id="UP000306585"/>
    </source>
</evidence>
<evidence type="ECO:0000256" key="7">
    <source>
        <dbReference type="ARBA" id="ARBA00038240"/>
    </source>
</evidence>
<dbReference type="RefSeq" id="WP_138237978.1">
    <property type="nucleotide sequence ID" value="NZ_VBRY01000001.1"/>
</dbReference>
<dbReference type="CDD" id="cd05153">
    <property type="entry name" value="HomoserineK_II"/>
    <property type="match status" value="1"/>
</dbReference>
<name>A0A5R9GYS0_9PROT</name>
<dbReference type="HAMAP" id="MF_00301">
    <property type="entry name" value="Homoser_kinase_2"/>
    <property type="match status" value="1"/>
</dbReference>
<comment type="similarity">
    <text evidence="7 8">Belongs to the pseudomonas-type ThrB family.</text>
</comment>
<evidence type="ECO:0000256" key="9">
    <source>
        <dbReference type="NCBIfam" id="TIGR00938"/>
    </source>
</evidence>
<evidence type="ECO:0000256" key="3">
    <source>
        <dbReference type="ARBA" id="ARBA00022697"/>
    </source>
</evidence>
<organism evidence="11 12">
    <name type="scientific">Mariprofundus erugo</name>
    <dbReference type="NCBI Taxonomy" id="2528639"/>
    <lineage>
        <taxon>Bacteria</taxon>
        <taxon>Pseudomonadati</taxon>
        <taxon>Pseudomonadota</taxon>
        <taxon>Candidatius Mariprofundia</taxon>
        <taxon>Mariprofundales</taxon>
        <taxon>Mariprofundaceae</taxon>
        <taxon>Mariprofundus</taxon>
    </lineage>
</organism>
<evidence type="ECO:0000256" key="1">
    <source>
        <dbReference type="ARBA" id="ARBA00022605"/>
    </source>
</evidence>
<dbReference type="GO" id="GO:0009088">
    <property type="term" value="P:threonine biosynthetic process"/>
    <property type="evidence" value="ECO:0007669"/>
    <property type="project" value="UniProtKB-UniRule"/>
</dbReference>
<keyword evidence="1 8" id="KW-0028">Amino-acid biosynthesis</keyword>
<evidence type="ECO:0000256" key="5">
    <source>
        <dbReference type="ARBA" id="ARBA00022777"/>
    </source>
</evidence>
<dbReference type="PANTHER" id="PTHR21064">
    <property type="entry name" value="AMINOGLYCOSIDE PHOSPHOTRANSFERASE DOMAIN-CONTAINING PROTEIN-RELATED"/>
    <property type="match status" value="1"/>
</dbReference>
<dbReference type="GO" id="GO:0004413">
    <property type="term" value="F:homoserine kinase activity"/>
    <property type="evidence" value="ECO:0007669"/>
    <property type="project" value="UniProtKB-UniRule"/>
</dbReference>
<evidence type="ECO:0000313" key="11">
    <source>
        <dbReference type="EMBL" id="TLS69163.1"/>
    </source>
</evidence>
<proteinExistence type="inferred from homology"/>
<accession>A0A5R9GYS0</accession>
<keyword evidence="2 8" id="KW-0808">Transferase</keyword>
<comment type="pathway">
    <text evidence="8">Amino-acid biosynthesis; L-threonine biosynthesis; L-threonine from L-aspartate: step 4/5.</text>
</comment>
<reference evidence="11 12" key="1">
    <citation type="journal article" date="2019" name="Appl. Environ. Microbiol.">
        <title>Environmental Evidence and Genomic Insight of Iron-oxidizing Bacteria Preference Towards More Corrosion Resistant Stainless Steel at Higher Salinities.</title>
        <authorList>
            <person name="Garrison C.E."/>
            <person name="Price K.A."/>
            <person name="Field E.K."/>
        </authorList>
    </citation>
    <scope>NUCLEOTIDE SEQUENCE [LARGE SCALE GENOMIC DNA]</scope>
    <source>
        <strain evidence="11 12">P3</strain>
    </source>
</reference>
<keyword evidence="12" id="KW-1185">Reference proteome</keyword>
<dbReference type="SUPFAM" id="SSF56112">
    <property type="entry name" value="Protein kinase-like (PK-like)"/>
    <property type="match status" value="1"/>
</dbReference>
<evidence type="ECO:0000256" key="4">
    <source>
        <dbReference type="ARBA" id="ARBA00022741"/>
    </source>
</evidence>
<dbReference type="OrthoDB" id="9777460at2"/>
<keyword evidence="5 8" id="KW-0418">Kinase</keyword>
<comment type="catalytic activity">
    <reaction evidence="8">
        <text>L-homoserine + ATP = O-phospho-L-homoserine + ADP + H(+)</text>
        <dbReference type="Rhea" id="RHEA:13985"/>
        <dbReference type="ChEBI" id="CHEBI:15378"/>
        <dbReference type="ChEBI" id="CHEBI:30616"/>
        <dbReference type="ChEBI" id="CHEBI:57476"/>
        <dbReference type="ChEBI" id="CHEBI:57590"/>
        <dbReference type="ChEBI" id="CHEBI:456216"/>
        <dbReference type="EC" id="2.7.1.39"/>
    </reaction>
</comment>
<dbReference type="InterPro" id="IPR005280">
    <property type="entry name" value="Homoserine_kinase_II"/>
</dbReference>
<evidence type="ECO:0000259" key="10">
    <source>
        <dbReference type="Pfam" id="PF01636"/>
    </source>
</evidence>
<keyword evidence="6 8" id="KW-0067">ATP-binding</keyword>
<dbReference type="NCBIfam" id="NF003558">
    <property type="entry name" value="PRK05231.1"/>
    <property type="match status" value="1"/>
</dbReference>
<dbReference type="AlphaFoldDB" id="A0A5R9GYS0"/>
<dbReference type="NCBIfam" id="TIGR00938">
    <property type="entry name" value="thrB_alt"/>
    <property type="match status" value="1"/>
</dbReference>
<dbReference type="InterPro" id="IPR011009">
    <property type="entry name" value="Kinase-like_dom_sf"/>
</dbReference>
<dbReference type="InterPro" id="IPR050249">
    <property type="entry name" value="Pseudomonas-type_ThrB"/>
</dbReference>